<dbReference type="Ensembl" id="ENSEEET00000027294.2">
    <property type="protein sequence ID" value="ENSEEEP00000026984.2"/>
    <property type="gene ID" value="ENSEEEG00000013025.2"/>
</dbReference>
<dbReference type="STRING" id="8005.ENSEEEP00000026984"/>
<proteinExistence type="predicted"/>
<evidence type="ECO:0000259" key="3">
    <source>
        <dbReference type="Pfam" id="PF00048"/>
    </source>
</evidence>
<dbReference type="InterPro" id="IPR036048">
    <property type="entry name" value="Interleukin_8-like_sf"/>
</dbReference>
<keyword evidence="5" id="KW-1185">Reference proteome</keyword>
<feature type="chain" id="PRO_5044333037" description="Chemokine interleukin-8-like domain-containing protein" evidence="2">
    <location>
        <begin position="20"/>
        <end position="57"/>
    </location>
</feature>
<evidence type="ECO:0000256" key="1">
    <source>
        <dbReference type="ARBA" id="ARBA00022514"/>
    </source>
</evidence>
<evidence type="ECO:0000313" key="4">
    <source>
        <dbReference type="Ensembl" id="ENSEEEP00000026984.2"/>
    </source>
</evidence>
<dbReference type="GO" id="GO:0005615">
    <property type="term" value="C:extracellular space"/>
    <property type="evidence" value="ECO:0007669"/>
    <property type="project" value="UniProtKB-KW"/>
</dbReference>
<organism evidence="4 5">
    <name type="scientific">Electrophorus electricus</name>
    <name type="common">Electric eel</name>
    <name type="synonym">Gymnotus electricus</name>
    <dbReference type="NCBI Taxonomy" id="8005"/>
    <lineage>
        <taxon>Eukaryota</taxon>
        <taxon>Metazoa</taxon>
        <taxon>Chordata</taxon>
        <taxon>Craniata</taxon>
        <taxon>Vertebrata</taxon>
        <taxon>Euteleostomi</taxon>
        <taxon>Actinopterygii</taxon>
        <taxon>Neopterygii</taxon>
        <taxon>Teleostei</taxon>
        <taxon>Ostariophysi</taxon>
        <taxon>Gymnotiformes</taxon>
        <taxon>Gymnotoidei</taxon>
        <taxon>Gymnotidae</taxon>
        <taxon>Electrophorus</taxon>
    </lineage>
</organism>
<reference evidence="4" key="5">
    <citation type="submission" date="2025-09" db="UniProtKB">
        <authorList>
            <consortium name="Ensembl"/>
        </authorList>
    </citation>
    <scope>IDENTIFICATION</scope>
</reference>
<dbReference type="GO" id="GO:0008009">
    <property type="term" value="F:chemokine activity"/>
    <property type="evidence" value="ECO:0007669"/>
    <property type="project" value="InterPro"/>
</dbReference>
<accession>A0A4W4FSB7</accession>
<protein>
    <recommendedName>
        <fullName evidence="3">Chemokine interleukin-8-like domain-containing protein</fullName>
    </recommendedName>
</protein>
<reference evidence="5" key="2">
    <citation type="journal article" date="2017" name="Sci. Adv.">
        <title>A tail of two voltages: Proteomic comparison of the three electric organs of the electric eel.</title>
        <authorList>
            <person name="Traeger L.L."/>
            <person name="Sabat G."/>
            <person name="Barrett-Wilt G.A."/>
            <person name="Wells G.B."/>
            <person name="Sussman M.R."/>
        </authorList>
    </citation>
    <scope>NUCLEOTIDE SEQUENCE [LARGE SCALE GENOMIC DNA]</scope>
</reference>
<dbReference type="GO" id="GO:0006955">
    <property type="term" value="P:immune response"/>
    <property type="evidence" value="ECO:0007669"/>
    <property type="project" value="InterPro"/>
</dbReference>
<dbReference type="Pfam" id="PF00048">
    <property type="entry name" value="IL8"/>
    <property type="match status" value="1"/>
</dbReference>
<dbReference type="InterPro" id="IPR001811">
    <property type="entry name" value="Chemokine_IL8-like_dom"/>
</dbReference>
<feature type="signal peptide" evidence="2">
    <location>
        <begin position="1"/>
        <end position="19"/>
    </location>
</feature>
<name>A0A4W4FSB7_ELEEL</name>
<reference evidence="4" key="3">
    <citation type="submission" date="2020-05" db="EMBL/GenBank/DDBJ databases">
        <title>Electrophorus electricus (electric eel) genome, fEleEle1, primary haplotype.</title>
        <authorList>
            <person name="Myers G."/>
            <person name="Meyer A."/>
            <person name="Fedrigo O."/>
            <person name="Formenti G."/>
            <person name="Rhie A."/>
            <person name="Tracey A."/>
            <person name="Sims Y."/>
            <person name="Jarvis E.D."/>
        </authorList>
    </citation>
    <scope>NUCLEOTIDE SEQUENCE [LARGE SCALE GENOMIC DNA]</scope>
</reference>
<dbReference type="Gene3D" id="2.40.50.40">
    <property type="match status" value="1"/>
</dbReference>
<dbReference type="AlphaFoldDB" id="A0A4W4FSB7"/>
<dbReference type="SUPFAM" id="SSF54117">
    <property type="entry name" value="Interleukin 8-like chemokines"/>
    <property type="match status" value="1"/>
</dbReference>
<sequence>MGILNACLYLMSELSPVLGAIPRCCIKTSWVPLPLLKRVEKFEVQTRHGACEIDAVV</sequence>
<evidence type="ECO:0000313" key="5">
    <source>
        <dbReference type="Proteomes" id="UP000314983"/>
    </source>
</evidence>
<reference evidence="4" key="4">
    <citation type="submission" date="2025-08" db="UniProtKB">
        <authorList>
            <consortium name="Ensembl"/>
        </authorList>
    </citation>
    <scope>IDENTIFICATION</scope>
</reference>
<dbReference type="Proteomes" id="UP000314983">
    <property type="component" value="Chromosome 17"/>
</dbReference>
<keyword evidence="1" id="KW-0202">Cytokine</keyword>
<keyword evidence="2" id="KW-0732">Signal</keyword>
<evidence type="ECO:0000256" key="2">
    <source>
        <dbReference type="SAM" id="SignalP"/>
    </source>
</evidence>
<feature type="domain" description="Chemokine interleukin-8-like" evidence="3">
    <location>
        <begin position="23"/>
        <end position="57"/>
    </location>
</feature>
<dbReference type="OMA" id="CCINTKS"/>
<reference evidence="5" key="1">
    <citation type="journal article" date="2014" name="Science">
        <title>Nonhuman genetics. Genomic basis for the convergent evolution of electric organs.</title>
        <authorList>
            <person name="Gallant J.R."/>
            <person name="Traeger L.L."/>
            <person name="Volkening J.D."/>
            <person name="Moffett H."/>
            <person name="Chen P.H."/>
            <person name="Novina C.D."/>
            <person name="Phillips G.N.Jr."/>
            <person name="Anand R."/>
            <person name="Wells G.B."/>
            <person name="Pinch M."/>
            <person name="Guth R."/>
            <person name="Unguez G.A."/>
            <person name="Albert J.S."/>
            <person name="Zakon H.H."/>
            <person name="Samanta M.P."/>
            <person name="Sussman M.R."/>
        </authorList>
    </citation>
    <scope>NUCLEOTIDE SEQUENCE [LARGE SCALE GENOMIC DNA]</scope>
</reference>